<dbReference type="Proteomes" id="UP000054032">
    <property type="component" value="Unassembled WGS sequence"/>
</dbReference>
<gene>
    <name evidence="1" type="ORF">COCMIDRAFT_1849</name>
</gene>
<dbReference type="OrthoDB" id="3740062at2759"/>
<dbReference type="AlphaFoldDB" id="W6ZPH1"/>
<dbReference type="RefSeq" id="XP_007684049.1">
    <property type="nucleotide sequence ID" value="XM_007685859.1"/>
</dbReference>
<evidence type="ECO:0000313" key="2">
    <source>
        <dbReference type="Proteomes" id="UP000054032"/>
    </source>
</evidence>
<evidence type="ECO:0000313" key="1">
    <source>
        <dbReference type="EMBL" id="EUC49389.1"/>
    </source>
</evidence>
<dbReference type="EMBL" id="KI963932">
    <property type="protein sequence ID" value="EUC49389.1"/>
    <property type="molecule type" value="Genomic_DNA"/>
</dbReference>
<evidence type="ECO:0008006" key="3">
    <source>
        <dbReference type="Google" id="ProtNLM"/>
    </source>
</evidence>
<reference evidence="1 2" key="1">
    <citation type="journal article" date="2013" name="PLoS Genet.">
        <title>Comparative genome structure, secondary metabolite, and effector coding capacity across Cochliobolus pathogens.</title>
        <authorList>
            <person name="Condon B.J."/>
            <person name="Leng Y."/>
            <person name="Wu D."/>
            <person name="Bushley K.E."/>
            <person name="Ohm R.A."/>
            <person name="Otillar R."/>
            <person name="Martin J."/>
            <person name="Schackwitz W."/>
            <person name="Grimwood J."/>
            <person name="MohdZainudin N."/>
            <person name="Xue C."/>
            <person name="Wang R."/>
            <person name="Manning V.A."/>
            <person name="Dhillon B."/>
            <person name="Tu Z.J."/>
            <person name="Steffenson B.J."/>
            <person name="Salamov A."/>
            <person name="Sun H."/>
            <person name="Lowry S."/>
            <person name="LaButti K."/>
            <person name="Han J."/>
            <person name="Copeland A."/>
            <person name="Lindquist E."/>
            <person name="Barry K."/>
            <person name="Schmutz J."/>
            <person name="Baker S.E."/>
            <person name="Ciuffetti L.M."/>
            <person name="Grigoriev I.V."/>
            <person name="Zhong S."/>
            <person name="Turgeon B.G."/>
        </authorList>
    </citation>
    <scope>NUCLEOTIDE SEQUENCE [LARGE SCALE GENOMIC DNA]</scope>
    <source>
        <strain evidence="1 2">ATCC 44560</strain>
    </source>
</reference>
<sequence>MFPTITKALGIDTSKTYMQIQNTITNMDQMPDGHDIRSYSSSSREELLSAGAVNIFNGHGENSIATVPKLALVVVSSTFRKYLTADPDAEFIKITEESLDENAVAKLMEWVNTIISISNGRLQIELTHASKDDEAIATIHMRHAAQYLGMEKYVEHLVTQYKSHIHVRIPTLKEGEIIERFARQGQDDMLEALAARLEYLRRTGRSNAGMFEYGKFLKENPKVTKAIKENRRIAYSKYCFSCRWNEKNSLCGLW</sequence>
<dbReference type="KEGG" id="bor:COCMIDRAFT_1849"/>
<accession>W6ZPH1</accession>
<protein>
    <recommendedName>
        <fullName evidence="3">BTB domain-containing protein</fullName>
    </recommendedName>
</protein>
<keyword evidence="2" id="KW-1185">Reference proteome</keyword>
<name>W6ZPH1_COCMI</name>
<proteinExistence type="predicted"/>
<organism evidence="1 2">
    <name type="scientific">Bipolaris oryzae ATCC 44560</name>
    <dbReference type="NCBI Taxonomy" id="930090"/>
    <lineage>
        <taxon>Eukaryota</taxon>
        <taxon>Fungi</taxon>
        <taxon>Dikarya</taxon>
        <taxon>Ascomycota</taxon>
        <taxon>Pezizomycotina</taxon>
        <taxon>Dothideomycetes</taxon>
        <taxon>Pleosporomycetidae</taxon>
        <taxon>Pleosporales</taxon>
        <taxon>Pleosporineae</taxon>
        <taxon>Pleosporaceae</taxon>
        <taxon>Bipolaris</taxon>
    </lineage>
</organism>
<dbReference type="HOGENOM" id="CLU_1219598_0_0_1"/>
<dbReference type="GeneID" id="19119956"/>